<dbReference type="GO" id="GO:0005975">
    <property type="term" value="P:carbohydrate metabolic process"/>
    <property type="evidence" value="ECO:0007669"/>
    <property type="project" value="InterPro"/>
</dbReference>
<protein>
    <recommendedName>
        <fullName evidence="5">Glycosyltransferase</fullName>
    </recommendedName>
</protein>
<evidence type="ECO:0000256" key="1">
    <source>
        <dbReference type="ARBA" id="ARBA00022676"/>
    </source>
</evidence>
<keyword evidence="3" id="KW-0812">Transmembrane</keyword>
<feature type="transmembrane region" description="Helical" evidence="3">
    <location>
        <begin position="240"/>
        <end position="264"/>
    </location>
</feature>
<accession>A0A6C0DDG4</accession>
<dbReference type="AlphaFoldDB" id="A0A6C0DDG4"/>
<keyword evidence="2" id="KW-0808">Transferase</keyword>
<evidence type="ECO:0000256" key="2">
    <source>
        <dbReference type="ARBA" id="ARBA00022679"/>
    </source>
</evidence>
<keyword evidence="1" id="KW-0328">Glycosyltransferase</keyword>
<evidence type="ECO:0008006" key="5">
    <source>
        <dbReference type="Google" id="ProtNLM"/>
    </source>
</evidence>
<dbReference type="GO" id="GO:0016020">
    <property type="term" value="C:membrane"/>
    <property type="evidence" value="ECO:0007669"/>
    <property type="project" value="InterPro"/>
</dbReference>
<dbReference type="PANTHER" id="PTHR11927">
    <property type="entry name" value="GALACTOSIDE 2-L-FUCOSYLTRANSFERASE"/>
    <property type="match status" value="1"/>
</dbReference>
<dbReference type="Pfam" id="PF01531">
    <property type="entry name" value="Glyco_transf_11"/>
    <property type="match status" value="1"/>
</dbReference>
<reference evidence="4" key="1">
    <citation type="journal article" date="2020" name="Nature">
        <title>Giant virus diversity and host interactions through global metagenomics.</title>
        <authorList>
            <person name="Schulz F."/>
            <person name="Roux S."/>
            <person name="Paez-Espino D."/>
            <person name="Jungbluth S."/>
            <person name="Walsh D.A."/>
            <person name="Denef V.J."/>
            <person name="McMahon K.D."/>
            <person name="Konstantinidis K.T."/>
            <person name="Eloe-Fadrosh E.A."/>
            <person name="Kyrpides N.C."/>
            <person name="Woyke T."/>
        </authorList>
    </citation>
    <scope>NUCLEOTIDE SEQUENCE</scope>
    <source>
        <strain evidence="4">GVMAG-M-3300023174-137</strain>
    </source>
</reference>
<dbReference type="PANTHER" id="PTHR11927:SF9">
    <property type="entry name" value="L-FUCOSYLTRANSFERASE"/>
    <property type="match status" value="1"/>
</dbReference>
<dbReference type="CDD" id="cd11301">
    <property type="entry name" value="Fut1_Fut2_like"/>
    <property type="match status" value="1"/>
</dbReference>
<dbReference type="EMBL" id="MN739582">
    <property type="protein sequence ID" value="QHT14380.1"/>
    <property type="molecule type" value="Genomic_DNA"/>
</dbReference>
<name>A0A6C0DDG4_9ZZZZ</name>
<sequence length="303" mass="34821">MKATKKYRKRKKISLKRRKMKGGEHAPAVFIDLHDESGLGNQLFIYAAGLAEKTKRNTELYILPVKNNIHTKTDYRPLLFKQGIPVTIGSDIHARSLKASSIYNDVHLLYGATDKSLEHSNKDVHLARKFYQQYQHIAHVIPQIRQDCSEYFEKTYPDQKSAISSSDTAFMHIRRGDYLGHGNETQIDYYKHALEKIDADKSITYLYILSDDIEWCRKEKWPTNKTIIGLDEENKDELRALYIMSLCLAGAIIAPSTFSTWGAILGADQNSESTIIYPLDWTTNVYEAGKGKRLKFPERWNAL</sequence>
<proteinExistence type="predicted"/>
<keyword evidence="3" id="KW-0472">Membrane</keyword>
<dbReference type="GO" id="GO:0008107">
    <property type="term" value="F:galactoside 2-alpha-L-fucosyltransferase activity"/>
    <property type="evidence" value="ECO:0007669"/>
    <property type="project" value="InterPro"/>
</dbReference>
<evidence type="ECO:0000256" key="3">
    <source>
        <dbReference type="SAM" id="Phobius"/>
    </source>
</evidence>
<dbReference type="InterPro" id="IPR002516">
    <property type="entry name" value="Glyco_trans_11"/>
</dbReference>
<evidence type="ECO:0000313" key="4">
    <source>
        <dbReference type="EMBL" id="QHT14380.1"/>
    </source>
</evidence>
<organism evidence="4">
    <name type="scientific">viral metagenome</name>
    <dbReference type="NCBI Taxonomy" id="1070528"/>
    <lineage>
        <taxon>unclassified sequences</taxon>
        <taxon>metagenomes</taxon>
        <taxon>organismal metagenomes</taxon>
    </lineage>
</organism>
<keyword evidence="3" id="KW-1133">Transmembrane helix</keyword>